<evidence type="ECO:0000256" key="1">
    <source>
        <dbReference type="SAM" id="Phobius"/>
    </source>
</evidence>
<sequence>MYRRNPSNSPTLAYVTGALPFVLVPLLYLAMNAVLQGGSLTNIFMCALVVLVVLWGLCAAVYVADVLVPKFILFILVGGLAVSALMLLMTTYNYLSSYSFTATNIIKKILLILAVVLGLAIVTVLIPTGYRPAGMSQFLQEWAAYLREEWRVAPPSMVVLLALELLVLVAYFLVPWYLETQMSYHNGVRWLYRGQRMLSQPQETVVATARDLEVINPEFAGNPYLKTYTVSMWVYMNPRDAQMTEAVAATLGPTNLFYYGTSQLRAPAGPGPAKSNTWELVNPKPRVAYMYDYGSKKYAFVVGFTDAEPYRLYLELQKWHQLVLVVEDNGLSLFVDGVLDKAFPVPGTMPEYTADDVIVLGDIQGAVYGAIADVVYYDHALTPDQVSTSWNTQKYTIDTD</sequence>
<keyword evidence="1" id="KW-0472">Membrane</keyword>
<feature type="transmembrane region" description="Helical" evidence="1">
    <location>
        <begin position="109"/>
        <end position="130"/>
    </location>
</feature>
<reference evidence="2" key="1">
    <citation type="journal article" date="2020" name="Nature">
        <title>Giant virus diversity and host interactions through global metagenomics.</title>
        <authorList>
            <person name="Schulz F."/>
            <person name="Roux S."/>
            <person name="Paez-Espino D."/>
            <person name="Jungbluth S."/>
            <person name="Walsh D.A."/>
            <person name="Denef V.J."/>
            <person name="McMahon K.D."/>
            <person name="Konstantinidis K.T."/>
            <person name="Eloe-Fadrosh E.A."/>
            <person name="Kyrpides N.C."/>
            <person name="Woyke T."/>
        </authorList>
    </citation>
    <scope>NUCLEOTIDE SEQUENCE</scope>
    <source>
        <strain evidence="2">GVMAG-M-3300009068-24</strain>
    </source>
</reference>
<evidence type="ECO:0008006" key="3">
    <source>
        <dbReference type="Google" id="ProtNLM"/>
    </source>
</evidence>
<feature type="transmembrane region" description="Helical" evidence="1">
    <location>
        <begin position="70"/>
        <end position="88"/>
    </location>
</feature>
<dbReference type="EMBL" id="MN738881">
    <property type="protein sequence ID" value="QHT29745.1"/>
    <property type="molecule type" value="Genomic_DNA"/>
</dbReference>
<dbReference type="AlphaFoldDB" id="A0A6C0ER29"/>
<keyword evidence="1" id="KW-0812">Transmembrane</keyword>
<dbReference type="Gene3D" id="2.60.120.200">
    <property type="match status" value="1"/>
</dbReference>
<dbReference type="Pfam" id="PF13385">
    <property type="entry name" value="Laminin_G_3"/>
    <property type="match status" value="1"/>
</dbReference>
<evidence type="ECO:0000313" key="2">
    <source>
        <dbReference type="EMBL" id="QHT29745.1"/>
    </source>
</evidence>
<protein>
    <recommendedName>
        <fullName evidence="3">Lectin/glucanase superfamily protein</fullName>
    </recommendedName>
</protein>
<feature type="transmembrane region" description="Helical" evidence="1">
    <location>
        <begin position="157"/>
        <end position="178"/>
    </location>
</feature>
<keyword evidence="1" id="KW-1133">Transmembrane helix</keyword>
<name>A0A6C0ER29_9ZZZZ</name>
<feature type="transmembrane region" description="Helical" evidence="1">
    <location>
        <begin position="43"/>
        <end position="64"/>
    </location>
</feature>
<accession>A0A6C0ER29</accession>
<feature type="transmembrane region" description="Helical" evidence="1">
    <location>
        <begin position="12"/>
        <end position="31"/>
    </location>
</feature>
<proteinExistence type="predicted"/>
<dbReference type="InterPro" id="IPR013320">
    <property type="entry name" value="ConA-like_dom_sf"/>
</dbReference>
<dbReference type="SUPFAM" id="SSF49899">
    <property type="entry name" value="Concanavalin A-like lectins/glucanases"/>
    <property type="match status" value="1"/>
</dbReference>
<organism evidence="2">
    <name type="scientific">viral metagenome</name>
    <dbReference type="NCBI Taxonomy" id="1070528"/>
    <lineage>
        <taxon>unclassified sequences</taxon>
        <taxon>metagenomes</taxon>
        <taxon>organismal metagenomes</taxon>
    </lineage>
</organism>